<sequence>MVLMMNPQPTTYMLGHPSYEEMIKHAISSLRSRNGSSCIAIAKFIDMNYGDLPNNFRKTLLRQTSRAVAALLRRLAIPYIGNESFGKIRINGVVVKKWLQPKLTSPFSGELSNMNSSQSRLGRNISLQHRNIRIGNLSLE</sequence>
<dbReference type="Proteomes" id="UP001237642">
    <property type="component" value="Unassembled WGS sequence"/>
</dbReference>
<dbReference type="GO" id="GO:0000786">
    <property type="term" value="C:nucleosome"/>
    <property type="evidence" value="ECO:0007669"/>
    <property type="project" value="InterPro"/>
</dbReference>
<evidence type="ECO:0000313" key="3">
    <source>
        <dbReference type="Proteomes" id="UP001237642"/>
    </source>
</evidence>
<accession>A0AAD8GNW9</accession>
<dbReference type="GO" id="GO:0003677">
    <property type="term" value="F:DNA binding"/>
    <property type="evidence" value="ECO:0007669"/>
    <property type="project" value="InterPro"/>
</dbReference>
<protein>
    <recommendedName>
        <fullName evidence="1">H15 domain-containing protein</fullName>
    </recommendedName>
</protein>
<dbReference type="InterPro" id="IPR005818">
    <property type="entry name" value="Histone_H1/H5_H15"/>
</dbReference>
<reference evidence="2" key="2">
    <citation type="submission" date="2023-05" db="EMBL/GenBank/DDBJ databases">
        <authorList>
            <person name="Schelkunov M.I."/>
        </authorList>
    </citation>
    <scope>NUCLEOTIDE SEQUENCE</scope>
    <source>
        <strain evidence="2">Hsosn_3</strain>
        <tissue evidence="2">Leaf</tissue>
    </source>
</reference>
<dbReference type="SUPFAM" id="SSF46785">
    <property type="entry name" value="Winged helix' DNA-binding domain"/>
    <property type="match status" value="1"/>
</dbReference>
<evidence type="ECO:0000313" key="2">
    <source>
        <dbReference type="EMBL" id="KAK1352310.1"/>
    </source>
</evidence>
<dbReference type="PROSITE" id="PS51504">
    <property type="entry name" value="H15"/>
    <property type="match status" value="1"/>
</dbReference>
<dbReference type="Pfam" id="PF00538">
    <property type="entry name" value="Linker_histone"/>
    <property type="match status" value="1"/>
</dbReference>
<dbReference type="AlphaFoldDB" id="A0AAD8GNW9"/>
<dbReference type="Gene3D" id="1.10.10.10">
    <property type="entry name" value="Winged helix-like DNA-binding domain superfamily/Winged helix DNA-binding domain"/>
    <property type="match status" value="1"/>
</dbReference>
<proteinExistence type="predicted"/>
<dbReference type="SMART" id="SM00526">
    <property type="entry name" value="H15"/>
    <property type="match status" value="1"/>
</dbReference>
<dbReference type="InterPro" id="IPR053303">
    <property type="entry name" value="Chloroplast_PPR"/>
</dbReference>
<dbReference type="EMBL" id="JAUIZM010000018">
    <property type="protein sequence ID" value="KAK1352310.1"/>
    <property type="molecule type" value="Genomic_DNA"/>
</dbReference>
<dbReference type="PANTHER" id="PTHR47935:SF1">
    <property type="entry name" value="PENTATRICOPEPTIDE REPEAT-CONTAINING PROTEIN MRL1, CHLOROPLASTIC"/>
    <property type="match status" value="1"/>
</dbReference>
<gene>
    <name evidence="2" type="ORF">POM88_053574</name>
</gene>
<keyword evidence="3" id="KW-1185">Reference proteome</keyword>
<evidence type="ECO:0000259" key="1">
    <source>
        <dbReference type="PROSITE" id="PS51504"/>
    </source>
</evidence>
<dbReference type="PANTHER" id="PTHR47935">
    <property type="entry name" value="PENTATRICOPEPTIDE REPEAT-CONTAINING PROTEIN MRL1, CHLOROPLASTIC"/>
    <property type="match status" value="1"/>
</dbReference>
<organism evidence="2 3">
    <name type="scientific">Heracleum sosnowskyi</name>
    <dbReference type="NCBI Taxonomy" id="360622"/>
    <lineage>
        <taxon>Eukaryota</taxon>
        <taxon>Viridiplantae</taxon>
        <taxon>Streptophyta</taxon>
        <taxon>Embryophyta</taxon>
        <taxon>Tracheophyta</taxon>
        <taxon>Spermatophyta</taxon>
        <taxon>Magnoliopsida</taxon>
        <taxon>eudicotyledons</taxon>
        <taxon>Gunneridae</taxon>
        <taxon>Pentapetalae</taxon>
        <taxon>asterids</taxon>
        <taxon>campanulids</taxon>
        <taxon>Apiales</taxon>
        <taxon>Apiaceae</taxon>
        <taxon>Apioideae</taxon>
        <taxon>apioid superclade</taxon>
        <taxon>Tordylieae</taxon>
        <taxon>Tordyliinae</taxon>
        <taxon>Heracleum</taxon>
    </lineage>
</organism>
<comment type="caution">
    <text evidence="2">The sequence shown here is derived from an EMBL/GenBank/DDBJ whole genome shotgun (WGS) entry which is preliminary data.</text>
</comment>
<dbReference type="GO" id="GO:0006334">
    <property type="term" value="P:nucleosome assembly"/>
    <property type="evidence" value="ECO:0007669"/>
    <property type="project" value="InterPro"/>
</dbReference>
<feature type="domain" description="H15" evidence="1">
    <location>
        <begin position="15"/>
        <end position="83"/>
    </location>
</feature>
<dbReference type="InterPro" id="IPR036390">
    <property type="entry name" value="WH_DNA-bd_sf"/>
</dbReference>
<dbReference type="CDD" id="cd00073">
    <property type="entry name" value="H15"/>
    <property type="match status" value="1"/>
</dbReference>
<dbReference type="InterPro" id="IPR036388">
    <property type="entry name" value="WH-like_DNA-bd_sf"/>
</dbReference>
<reference evidence="2" key="1">
    <citation type="submission" date="2023-02" db="EMBL/GenBank/DDBJ databases">
        <title>Genome of toxic invasive species Heracleum sosnowskyi carries increased number of genes despite the absence of recent whole-genome duplications.</title>
        <authorList>
            <person name="Schelkunov M."/>
            <person name="Shtratnikova V."/>
            <person name="Makarenko M."/>
            <person name="Klepikova A."/>
            <person name="Omelchenko D."/>
            <person name="Novikova G."/>
            <person name="Obukhova E."/>
            <person name="Bogdanov V."/>
            <person name="Penin A."/>
            <person name="Logacheva M."/>
        </authorList>
    </citation>
    <scope>NUCLEOTIDE SEQUENCE</scope>
    <source>
        <strain evidence="2">Hsosn_3</strain>
        <tissue evidence="2">Leaf</tissue>
    </source>
</reference>
<name>A0AAD8GNW9_9APIA</name>